<keyword evidence="4" id="KW-1185">Reference proteome</keyword>
<comment type="caution">
    <text evidence="3">The sequence shown here is derived from an EMBL/GenBank/DDBJ whole genome shotgun (WGS) entry which is preliminary data.</text>
</comment>
<protein>
    <submittedName>
        <fullName evidence="3">Uncharacterized protein</fullName>
    </submittedName>
</protein>
<keyword evidence="2" id="KW-0812">Transmembrane</keyword>
<keyword evidence="2" id="KW-1133">Transmembrane helix</keyword>
<accession>A0A9D4Z9L0</accession>
<dbReference type="AlphaFoldDB" id="A0A9D4Z9L0"/>
<gene>
    <name evidence="3" type="ORF">GOP47_0018391</name>
</gene>
<evidence type="ECO:0000256" key="1">
    <source>
        <dbReference type="SAM" id="MobiDB-lite"/>
    </source>
</evidence>
<keyword evidence="2" id="KW-0472">Membrane</keyword>
<name>A0A9D4Z9L0_ADICA</name>
<evidence type="ECO:0000313" key="4">
    <source>
        <dbReference type="Proteomes" id="UP000886520"/>
    </source>
</evidence>
<organism evidence="3 4">
    <name type="scientific">Adiantum capillus-veneris</name>
    <name type="common">Maidenhair fern</name>
    <dbReference type="NCBI Taxonomy" id="13818"/>
    <lineage>
        <taxon>Eukaryota</taxon>
        <taxon>Viridiplantae</taxon>
        <taxon>Streptophyta</taxon>
        <taxon>Embryophyta</taxon>
        <taxon>Tracheophyta</taxon>
        <taxon>Polypodiopsida</taxon>
        <taxon>Polypodiidae</taxon>
        <taxon>Polypodiales</taxon>
        <taxon>Pteridineae</taxon>
        <taxon>Pteridaceae</taxon>
        <taxon>Vittarioideae</taxon>
        <taxon>Adiantum</taxon>
    </lineage>
</organism>
<proteinExistence type="predicted"/>
<dbReference type="Proteomes" id="UP000886520">
    <property type="component" value="Chromosome 18"/>
</dbReference>
<evidence type="ECO:0000256" key="2">
    <source>
        <dbReference type="SAM" id="Phobius"/>
    </source>
</evidence>
<evidence type="ECO:0000313" key="3">
    <source>
        <dbReference type="EMBL" id="KAI5065767.1"/>
    </source>
</evidence>
<feature type="region of interest" description="Disordered" evidence="1">
    <location>
        <begin position="114"/>
        <end position="136"/>
    </location>
</feature>
<dbReference type="EMBL" id="JABFUD020000018">
    <property type="protein sequence ID" value="KAI5065767.1"/>
    <property type="molecule type" value="Genomic_DNA"/>
</dbReference>
<feature type="transmembrane region" description="Helical" evidence="2">
    <location>
        <begin position="29"/>
        <end position="51"/>
    </location>
</feature>
<sequence length="136" mass="14354">MGVKGPGISCEKCPSLPKLMATGAFKCELMCLPAGTAGIYVVVIMAILFMVQTSIAPVGDARSLPAAAARENDDQQALQEKAGAAAHAQYLEQASDSPLQRVLWISVDYAEPKPNKSHVAKGSTTPILQPVDRVPH</sequence>
<dbReference type="OrthoDB" id="1989031at2759"/>
<reference evidence="3" key="1">
    <citation type="submission" date="2021-01" db="EMBL/GenBank/DDBJ databases">
        <title>Adiantum capillus-veneris genome.</title>
        <authorList>
            <person name="Fang Y."/>
            <person name="Liao Q."/>
        </authorList>
    </citation>
    <scope>NUCLEOTIDE SEQUENCE</scope>
    <source>
        <strain evidence="3">H3</strain>
        <tissue evidence="3">Leaf</tissue>
    </source>
</reference>